<evidence type="ECO:0000256" key="2">
    <source>
        <dbReference type="SAM" id="Phobius"/>
    </source>
</evidence>
<sequence length="419" mass="43196">MMAEQQSDIKLRAGNIASALKHGPTRLIFIGSIVLCLVVVVLAFSFMGGGKPSASGDVVLETIPEPTAQSGQSGQAPVNTQAYDALAQQSDLMALKQAQQTGGTAMPMPRPGQAPAESKGVVTIDGTGVNMQGSQESAAPTATAQAQSAETTARLQQHDAQVQERYKTMSEQYNKLVAHWISEQTPKSVAVPQQREEAQSSAAPTGGTAASSDSPGVAAAAAGAVSNPIVRANDTYLAVTLGDATTDDRLPLVRAKLLSGPAKGSVLRGTIESSEYAPGGFIHFTSLTPPETAAKRDAVEIDAVAIDPTTSRASVGNVNKHTASKMAALFFSSVLSGVSEALIAGGQEENVVTNGQTVVVQKDAFSDRQLALVGLGKVGTNATQMLQPTINRKATASISQQTQIGLLFLSDVPASAFGN</sequence>
<dbReference type="Proteomes" id="UP000198357">
    <property type="component" value="Plasmid plA"/>
</dbReference>
<gene>
    <name evidence="3" type="ORF">XcvCFBP7111P_25085</name>
</gene>
<organism evidence="3 4">
    <name type="scientific">Xanthomonas citri pv. vignicola</name>
    <dbReference type="NCBI Taxonomy" id="473426"/>
    <lineage>
        <taxon>Bacteria</taxon>
        <taxon>Pseudomonadati</taxon>
        <taxon>Pseudomonadota</taxon>
        <taxon>Gammaproteobacteria</taxon>
        <taxon>Lysobacterales</taxon>
        <taxon>Lysobacteraceae</taxon>
        <taxon>Xanthomonas</taxon>
    </lineage>
</organism>
<name>A0AB33CMA7_XANCI</name>
<feature type="region of interest" description="Disordered" evidence="1">
    <location>
        <begin position="132"/>
        <end position="155"/>
    </location>
</feature>
<dbReference type="AlphaFoldDB" id="A0AB33CMA7"/>
<evidence type="ECO:0000256" key="1">
    <source>
        <dbReference type="SAM" id="MobiDB-lite"/>
    </source>
</evidence>
<evidence type="ECO:0000313" key="3">
    <source>
        <dbReference type="EMBL" id="ASK94737.1"/>
    </source>
</evidence>
<dbReference type="InterPro" id="IPR049855">
    <property type="entry name" value="DotG/IcmE-like_C"/>
</dbReference>
<keyword evidence="2" id="KW-0812">Transmembrane</keyword>
<feature type="transmembrane region" description="Helical" evidence="2">
    <location>
        <begin position="27"/>
        <end position="47"/>
    </location>
</feature>
<feature type="compositionally biased region" description="Low complexity" evidence="1">
    <location>
        <begin position="199"/>
        <end position="215"/>
    </location>
</feature>
<keyword evidence="3" id="KW-0614">Plasmid</keyword>
<reference evidence="3 4" key="1">
    <citation type="submission" date="2017-06" db="EMBL/GenBank/DDBJ databases">
        <title>First complete genome sequences of Xanthomonas citri pv. vignicola strains CFBP 7111, CFBP 7112 and CFBP 7113 using long-read technology.</title>
        <authorList>
            <person name="Ruh M."/>
            <person name="Briand M."/>
            <person name="Bonneau S."/>
            <person name="Jacques M.A."/>
            <person name="Chen N.W.G."/>
        </authorList>
    </citation>
    <scope>NUCLEOTIDE SEQUENCE [LARGE SCALE GENOMIC DNA]</scope>
    <source>
        <strain evidence="3 4">CFBP7111</strain>
        <plasmid evidence="4">pla</plasmid>
    </source>
</reference>
<dbReference type="EMBL" id="CP022264">
    <property type="protein sequence ID" value="ASK94737.1"/>
    <property type="molecule type" value="Genomic_DNA"/>
</dbReference>
<keyword evidence="2" id="KW-1133">Transmembrane helix</keyword>
<keyword evidence="2" id="KW-0472">Membrane</keyword>
<dbReference type="CDD" id="cd16431">
    <property type="entry name" value="IcmE"/>
    <property type="match status" value="1"/>
</dbReference>
<feature type="region of interest" description="Disordered" evidence="1">
    <location>
        <begin position="187"/>
        <end position="215"/>
    </location>
</feature>
<geneLocation type="plasmid" evidence="4">
    <name>pla</name>
</geneLocation>
<protein>
    <submittedName>
        <fullName evidence="3">IcmE-like type IV secretion system protein</fullName>
    </submittedName>
</protein>
<accession>A0AB33CMA7</accession>
<feature type="compositionally biased region" description="Low complexity" evidence="1">
    <location>
        <begin position="134"/>
        <end position="153"/>
    </location>
</feature>
<evidence type="ECO:0000313" key="4">
    <source>
        <dbReference type="Proteomes" id="UP000198357"/>
    </source>
</evidence>
<proteinExistence type="predicted"/>